<dbReference type="AlphaFoldDB" id="A0A433VRD5"/>
<dbReference type="Pfam" id="PF00990">
    <property type="entry name" value="GGDEF"/>
    <property type="match status" value="1"/>
</dbReference>
<evidence type="ECO:0000313" key="3">
    <source>
        <dbReference type="Proteomes" id="UP000271624"/>
    </source>
</evidence>
<dbReference type="GO" id="GO:1902201">
    <property type="term" value="P:negative regulation of bacterial-type flagellum-dependent cell motility"/>
    <property type="evidence" value="ECO:0007669"/>
    <property type="project" value="TreeGrafter"/>
</dbReference>
<reference evidence="2" key="1">
    <citation type="submission" date="2018-12" db="EMBL/GenBank/DDBJ databases">
        <authorList>
            <person name="Will S."/>
            <person name="Neumann-Schaal M."/>
            <person name="Henke P."/>
        </authorList>
    </citation>
    <scope>NUCLEOTIDE SEQUENCE</scope>
    <source>
        <strain evidence="2">PCC 7102</strain>
    </source>
</reference>
<dbReference type="InterPro" id="IPR000160">
    <property type="entry name" value="GGDEF_dom"/>
</dbReference>
<organism evidence="2 3">
    <name type="scientific">Dulcicalothrix desertica PCC 7102</name>
    <dbReference type="NCBI Taxonomy" id="232991"/>
    <lineage>
        <taxon>Bacteria</taxon>
        <taxon>Bacillati</taxon>
        <taxon>Cyanobacteriota</taxon>
        <taxon>Cyanophyceae</taxon>
        <taxon>Nostocales</taxon>
        <taxon>Calotrichaceae</taxon>
        <taxon>Dulcicalothrix</taxon>
    </lineage>
</organism>
<dbReference type="EMBL" id="RSCL01000003">
    <property type="protein sequence ID" value="RUT08592.1"/>
    <property type="molecule type" value="Genomic_DNA"/>
</dbReference>
<proteinExistence type="predicted"/>
<comment type="caution">
    <text evidence="2">The sequence shown here is derived from an EMBL/GenBank/DDBJ whole genome shotgun (WGS) entry which is preliminary data.</text>
</comment>
<dbReference type="PANTHER" id="PTHR45138:SF9">
    <property type="entry name" value="DIGUANYLATE CYCLASE DGCM-RELATED"/>
    <property type="match status" value="1"/>
</dbReference>
<dbReference type="Gene3D" id="3.30.70.270">
    <property type="match status" value="1"/>
</dbReference>
<dbReference type="Proteomes" id="UP000271624">
    <property type="component" value="Unassembled WGS sequence"/>
</dbReference>
<accession>A0A433VRD5</accession>
<evidence type="ECO:0000259" key="1">
    <source>
        <dbReference type="PROSITE" id="PS50887"/>
    </source>
</evidence>
<name>A0A433VRD5_9CYAN</name>
<dbReference type="GO" id="GO:0005886">
    <property type="term" value="C:plasma membrane"/>
    <property type="evidence" value="ECO:0007669"/>
    <property type="project" value="TreeGrafter"/>
</dbReference>
<dbReference type="InterPro" id="IPR029787">
    <property type="entry name" value="Nucleotide_cyclase"/>
</dbReference>
<dbReference type="OrthoDB" id="5522963at2"/>
<dbReference type="PANTHER" id="PTHR45138">
    <property type="entry name" value="REGULATORY COMPONENTS OF SENSORY TRANSDUCTION SYSTEM"/>
    <property type="match status" value="1"/>
</dbReference>
<dbReference type="GO" id="GO:0052621">
    <property type="term" value="F:diguanylate cyclase activity"/>
    <property type="evidence" value="ECO:0007669"/>
    <property type="project" value="TreeGrafter"/>
</dbReference>
<dbReference type="PROSITE" id="PS50887">
    <property type="entry name" value="GGDEF"/>
    <property type="match status" value="1"/>
</dbReference>
<dbReference type="InterPro" id="IPR050469">
    <property type="entry name" value="Diguanylate_Cyclase"/>
</dbReference>
<reference evidence="2" key="2">
    <citation type="journal article" date="2019" name="Genome Biol. Evol.">
        <title>Day and night: Metabolic profiles and evolutionary relationships of six axenic non-marine cyanobacteria.</title>
        <authorList>
            <person name="Will S.E."/>
            <person name="Henke P."/>
            <person name="Boedeker C."/>
            <person name="Huang S."/>
            <person name="Brinkmann H."/>
            <person name="Rohde M."/>
            <person name="Jarek M."/>
            <person name="Friedl T."/>
            <person name="Seufert S."/>
            <person name="Schumacher M."/>
            <person name="Overmann J."/>
            <person name="Neumann-Schaal M."/>
            <person name="Petersen J."/>
        </authorList>
    </citation>
    <scope>NUCLEOTIDE SEQUENCE [LARGE SCALE GENOMIC DNA]</scope>
    <source>
        <strain evidence="2">PCC 7102</strain>
    </source>
</reference>
<dbReference type="Gene3D" id="3.40.50.300">
    <property type="entry name" value="P-loop containing nucleotide triphosphate hydrolases"/>
    <property type="match status" value="1"/>
</dbReference>
<dbReference type="RefSeq" id="WP_127080374.1">
    <property type="nucleotide sequence ID" value="NZ_RSCL01000003.1"/>
</dbReference>
<dbReference type="SUPFAM" id="SSF55073">
    <property type="entry name" value="Nucleotide cyclase"/>
    <property type="match status" value="1"/>
</dbReference>
<evidence type="ECO:0000313" key="2">
    <source>
        <dbReference type="EMBL" id="RUT08592.1"/>
    </source>
</evidence>
<dbReference type="InterPro" id="IPR043128">
    <property type="entry name" value="Rev_trsase/Diguanyl_cyclase"/>
</dbReference>
<gene>
    <name evidence="2" type="ORF">DSM106972_017600</name>
</gene>
<feature type="domain" description="GGDEF" evidence="1">
    <location>
        <begin position="395"/>
        <end position="541"/>
    </location>
</feature>
<dbReference type="SUPFAM" id="SSF52540">
    <property type="entry name" value="P-loop containing nucleoside triphosphate hydrolases"/>
    <property type="match status" value="1"/>
</dbReference>
<protein>
    <recommendedName>
        <fullName evidence="1">GGDEF domain-containing protein</fullName>
    </recommendedName>
</protein>
<keyword evidence="3" id="KW-1185">Reference proteome</keyword>
<sequence length="541" mass="62617">MRSIAKEPPDEALHQSSIFYIERPPIEATVCQEITKEGCIIRIKSPQKMGKTSLVLRLMKYAKKVLYATVYIDFQQADKDILCSEDKFFRWLCANISKQLQLNILVNQYWDSEIGNKVNCTLYLKNYILQQLNVPLVLVLNKLDYIFEYPIATSFLTLLRSWHDAKYDVDLKQIRLVLVHSTEIYISLNINQSPFNVGLLVELPEFTTKQIQELALRYGLNWSSTINNRYAFQLKSLLGGHPYLVRMFIHNLVNNPNSTFDELLEQSHTYQGIYNSYLRGILATVIQHPELVTALKDLMYHGEIFLNNIVAYKLESLGLIKVNSQCTFSCELYKKYFATQNFEELNVWRYMKKLQKDNKTLRSLSNTDELTQLNNRRYFDTMLHQLWFMLVEKEAPMSMIILDIDHLKIYNQSYDRIKGDDCIKKIANVIQEVVSDFSKVGLYQIQAVRYSGGEFAILLPGKTLDIAIQVAEIIRTKVKDLNILQTQKYFGLTAPIVTISLGVICAVTNADKSPIKLMEMARQALYQSKNDGRDCISVDIY</sequence>
<dbReference type="InterPro" id="IPR027417">
    <property type="entry name" value="P-loop_NTPase"/>
</dbReference>
<dbReference type="GO" id="GO:0043709">
    <property type="term" value="P:cell adhesion involved in single-species biofilm formation"/>
    <property type="evidence" value="ECO:0007669"/>
    <property type="project" value="TreeGrafter"/>
</dbReference>
<dbReference type="SMART" id="SM00267">
    <property type="entry name" value="GGDEF"/>
    <property type="match status" value="1"/>
</dbReference>
<dbReference type="NCBIfam" id="TIGR00254">
    <property type="entry name" value="GGDEF"/>
    <property type="match status" value="1"/>
</dbReference>
<dbReference type="Pfam" id="PF14516">
    <property type="entry name" value="AAA_35"/>
    <property type="match status" value="1"/>
</dbReference>
<dbReference type="CDD" id="cd01949">
    <property type="entry name" value="GGDEF"/>
    <property type="match status" value="1"/>
</dbReference>